<organism evidence="2 3">
    <name type="scientific">Clitoria ternatea</name>
    <name type="common">Butterfly pea</name>
    <dbReference type="NCBI Taxonomy" id="43366"/>
    <lineage>
        <taxon>Eukaryota</taxon>
        <taxon>Viridiplantae</taxon>
        <taxon>Streptophyta</taxon>
        <taxon>Embryophyta</taxon>
        <taxon>Tracheophyta</taxon>
        <taxon>Spermatophyta</taxon>
        <taxon>Magnoliopsida</taxon>
        <taxon>eudicotyledons</taxon>
        <taxon>Gunneridae</taxon>
        <taxon>Pentapetalae</taxon>
        <taxon>rosids</taxon>
        <taxon>fabids</taxon>
        <taxon>Fabales</taxon>
        <taxon>Fabaceae</taxon>
        <taxon>Papilionoideae</taxon>
        <taxon>50 kb inversion clade</taxon>
        <taxon>NPAAA clade</taxon>
        <taxon>indigoferoid/millettioid clade</taxon>
        <taxon>Phaseoleae</taxon>
        <taxon>Clitoria</taxon>
    </lineage>
</organism>
<reference evidence="2 3" key="1">
    <citation type="submission" date="2024-01" db="EMBL/GenBank/DDBJ databases">
        <title>The genomes of 5 underutilized Papilionoideae crops provide insights into root nodulation and disease resistance.</title>
        <authorList>
            <person name="Yuan L."/>
        </authorList>
    </citation>
    <scope>NUCLEOTIDE SEQUENCE [LARGE SCALE GENOMIC DNA]</scope>
    <source>
        <strain evidence="2">LY-2023</strain>
        <tissue evidence="2">Leaf</tissue>
    </source>
</reference>
<dbReference type="EMBL" id="JAYKXN010000006">
    <property type="protein sequence ID" value="KAK7278279.1"/>
    <property type="molecule type" value="Genomic_DNA"/>
</dbReference>
<keyword evidence="3" id="KW-1185">Reference proteome</keyword>
<comment type="caution">
    <text evidence="2">The sequence shown here is derived from an EMBL/GenBank/DDBJ whole genome shotgun (WGS) entry which is preliminary data.</text>
</comment>
<dbReference type="PANTHER" id="PTHR37198">
    <property type="entry name" value="NUCLEOLIN"/>
    <property type="match status" value="1"/>
</dbReference>
<dbReference type="Proteomes" id="UP001359559">
    <property type="component" value="Unassembled WGS sequence"/>
</dbReference>
<feature type="transmembrane region" description="Helical" evidence="1">
    <location>
        <begin position="44"/>
        <end position="69"/>
    </location>
</feature>
<sequence length="523" mass="58394">MELEEAEDEEKDTSTNQYSCVANAKDGGKVRWMCNKGLRLGKQILVAGFVATSAPIVLPPVVVASAIGLAVSMPYAFFLASHACTQCLMSKLLPRPTPQNRKLCFQPNVDIIYTDKEAQEDAMDVIQHNGSREEKALKEDTTRGESNVVQPMSESNGVSIEGVGKIDNKVEEFKTPFEATNVTSVVLEEFQDQAIEGDIEEAELQRETKGLLEKIRDEGRTDRYVEGNIGGVVNESDQDIGPVVEDMEVTHDSRNRFLIEGTKGDLRKEKDPYVGEEMLHLRKGKSRDNLLEGKEVDNTNDSQKSMVETSEQLDGSHFQCETVPDENVGDLPIEMQVYNISIDEESCEVVCEKSDTHIVPEEELKPLPDGTTLQKGKLDNVTSDLLNEETEFYECNETMDPSDADAREIASESALDLFDEKRIDHDAYTIDLQEESSIVDGHTDSMEVVSNEESIWKEIHMIRKIVGYEGTIQASCADELRALYIFTGVEPPTFLNENSCHPQEIKEKLHFLMSIVGIKSNVP</sequence>
<keyword evidence="1" id="KW-0472">Membrane</keyword>
<keyword evidence="1" id="KW-1133">Transmembrane helix</keyword>
<evidence type="ECO:0000256" key="1">
    <source>
        <dbReference type="SAM" id="Phobius"/>
    </source>
</evidence>
<keyword evidence="1" id="KW-0812">Transmembrane</keyword>
<dbReference type="PANTHER" id="PTHR37198:SF1">
    <property type="entry name" value="NUCLEOLIN"/>
    <property type="match status" value="1"/>
</dbReference>
<evidence type="ECO:0000313" key="2">
    <source>
        <dbReference type="EMBL" id="KAK7278279.1"/>
    </source>
</evidence>
<protein>
    <submittedName>
        <fullName evidence="2">Uncharacterized protein</fullName>
    </submittedName>
</protein>
<evidence type="ECO:0000313" key="3">
    <source>
        <dbReference type="Proteomes" id="UP001359559"/>
    </source>
</evidence>
<name>A0AAN9FKW0_CLITE</name>
<dbReference type="AlphaFoldDB" id="A0AAN9FKW0"/>
<accession>A0AAN9FKW0</accession>
<gene>
    <name evidence="2" type="ORF">RJT34_23305</name>
</gene>
<proteinExistence type="predicted"/>